<gene>
    <name evidence="1" type="ORF">OXX778_LOCUS19999</name>
</gene>
<proteinExistence type="predicted"/>
<dbReference type="SUPFAM" id="SSF50978">
    <property type="entry name" value="WD40 repeat-like"/>
    <property type="match status" value="1"/>
</dbReference>
<dbReference type="OrthoDB" id="25131at2759"/>
<evidence type="ECO:0000313" key="1">
    <source>
        <dbReference type="EMBL" id="CAF1076744.1"/>
    </source>
</evidence>
<reference evidence="1" key="1">
    <citation type="submission" date="2021-02" db="EMBL/GenBank/DDBJ databases">
        <authorList>
            <person name="Nowell W R."/>
        </authorList>
    </citation>
    <scope>NUCLEOTIDE SEQUENCE</scope>
    <source>
        <strain evidence="1">Ploen Becks lab</strain>
    </source>
</reference>
<dbReference type="AlphaFoldDB" id="A0A814MHY0"/>
<accession>A0A814MHY0</accession>
<dbReference type="Proteomes" id="UP000663879">
    <property type="component" value="Unassembled WGS sequence"/>
</dbReference>
<keyword evidence="2" id="KW-1185">Reference proteome</keyword>
<dbReference type="Gene3D" id="2.130.10.10">
    <property type="entry name" value="YVTN repeat-like/Quinoprotein amine dehydrogenase"/>
    <property type="match status" value="1"/>
</dbReference>
<name>A0A814MHY0_9BILA</name>
<organism evidence="1 2">
    <name type="scientific">Brachionus calyciflorus</name>
    <dbReference type="NCBI Taxonomy" id="104777"/>
    <lineage>
        <taxon>Eukaryota</taxon>
        <taxon>Metazoa</taxon>
        <taxon>Spiralia</taxon>
        <taxon>Gnathifera</taxon>
        <taxon>Rotifera</taxon>
        <taxon>Eurotatoria</taxon>
        <taxon>Monogononta</taxon>
        <taxon>Pseudotrocha</taxon>
        <taxon>Ploima</taxon>
        <taxon>Brachionidae</taxon>
        <taxon>Brachionus</taxon>
    </lineage>
</organism>
<dbReference type="EMBL" id="CAJNOC010006387">
    <property type="protein sequence ID" value="CAF1076744.1"/>
    <property type="molecule type" value="Genomic_DNA"/>
</dbReference>
<protein>
    <submittedName>
        <fullName evidence="1">Uncharacterized protein</fullName>
    </submittedName>
</protein>
<feature type="non-terminal residue" evidence="1">
    <location>
        <position position="1"/>
    </location>
</feature>
<dbReference type="InterPro" id="IPR015943">
    <property type="entry name" value="WD40/YVTN_repeat-like_dom_sf"/>
</dbReference>
<sequence>MDVKDTIKYLEIKFEAVKSNLEKKIIDFKDTEKNALITSNYNEILSKINLSRQESLKIINELYDSLLERVTDQLKDFNAFLSNTPIETFENLNYEIEFKRKVPVDNSEIKFLREISDGKLLSSTSNEITIWSRKTWQELNSLEIYNEEISSVLPLDSYGVLIAVGFRNGIIRIWDIRTGGSFQMLRGHNYKVTSLFLLNKTEFVSGSKNGE</sequence>
<evidence type="ECO:0000313" key="2">
    <source>
        <dbReference type="Proteomes" id="UP000663879"/>
    </source>
</evidence>
<dbReference type="InterPro" id="IPR036322">
    <property type="entry name" value="WD40_repeat_dom_sf"/>
</dbReference>
<comment type="caution">
    <text evidence="1">The sequence shown here is derived from an EMBL/GenBank/DDBJ whole genome shotgun (WGS) entry which is preliminary data.</text>
</comment>